<dbReference type="EMBL" id="JBHUDC010000005">
    <property type="protein sequence ID" value="MFD1513974.1"/>
    <property type="molecule type" value="Genomic_DNA"/>
</dbReference>
<dbReference type="InterPro" id="IPR058365">
    <property type="entry name" value="DUF8052"/>
</dbReference>
<evidence type="ECO:0000313" key="4">
    <source>
        <dbReference type="Proteomes" id="UP001597187"/>
    </source>
</evidence>
<reference evidence="3 4" key="1">
    <citation type="journal article" date="2019" name="Int. J. Syst. Evol. Microbiol.">
        <title>The Global Catalogue of Microorganisms (GCM) 10K type strain sequencing project: providing services to taxonomists for standard genome sequencing and annotation.</title>
        <authorList>
            <consortium name="The Broad Institute Genomics Platform"/>
            <consortium name="The Broad Institute Genome Sequencing Center for Infectious Disease"/>
            <person name="Wu L."/>
            <person name="Ma J."/>
        </authorList>
    </citation>
    <scope>NUCLEOTIDE SEQUENCE [LARGE SCALE GENOMIC DNA]</scope>
    <source>
        <strain evidence="3 4">CGMCC 1.12563</strain>
    </source>
</reference>
<dbReference type="Pfam" id="PF26226">
    <property type="entry name" value="DUF8052"/>
    <property type="match status" value="1"/>
</dbReference>
<comment type="caution">
    <text evidence="3">The sequence shown here is derived from an EMBL/GenBank/DDBJ whole genome shotgun (WGS) entry which is preliminary data.</text>
</comment>
<feature type="region of interest" description="Disordered" evidence="1">
    <location>
        <begin position="1"/>
        <end position="28"/>
    </location>
</feature>
<organism evidence="3 4">
    <name type="scientific">Halomarina rubra</name>
    <dbReference type="NCBI Taxonomy" id="2071873"/>
    <lineage>
        <taxon>Archaea</taxon>
        <taxon>Methanobacteriati</taxon>
        <taxon>Methanobacteriota</taxon>
        <taxon>Stenosarchaea group</taxon>
        <taxon>Halobacteria</taxon>
        <taxon>Halobacteriales</taxon>
        <taxon>Natronomonadaceae</taxon>
        <taxon>Halomarina</taxon>
    </lineage>
</organism>
<feature type="domain" description="DUF8052" evidence="2">
    <location>
        <begin position="32"/>
        <end position="178"/>
    </location>
</feature>
<keyword evidence="4" id="KW-1185">Reference proteome</keyword>
<evidence type="ECO:0000313" key="3">
    <source>
        <dbReference type="EMBL" id="MFD1513974.1"/>
    </source>
</evidence>
<proteinExistence type="predicted"/>
<accession>A0ABD6AYP6</accession>
<name>A0ABD6AYP6_9EURY</name>
<dbReference type="AlphaFoldDB" id="A0ABD6AYP6"/>
<gene>
    <name evidence="3" type="ORF">ACFSBT_11860</name>
</gene>
<evidence type="ECO:0000256" key="1">
    <source>
        <dbReference type="SAM" id="MobiDB-lite"/>
    </source>
</evidence>
<feature type="compositionally biased region" description="Basic and acidic residues" evidence="1">
    <location>
        <begin position="1"/>
        <end position="13"/>
    </location>
</feature>
<dbReference type="RefSeq" id="WP_250873932.1">
    <property type="nucleotide sequence ID" value="NZ_JALXFV010000005.1"/>
</dbReference>
<dbReference type="Proteomes" id="UP001597187">
    <property type="component" value="Unassembled WGS sequence"/>
</dbReference>
<sequence>MSHDQMTTERASDRPAGTPDEEAVGDCPTWDDPYLDRVAASLQFNYDLASDERVHGTTFDLYGLLEIDSHKQFLHPAISFGHQYSYEHLYVDRRPRVTVADLEALVELGHDLAEDLDHDEEHYATEFTFVVVVDDLPDDAASFVAGHQERTMLKYGYHGHYEVNLVAVVPDDHRVVAADVPVADAFDVWDDTTTEGGGVLDRLKGLF</sequence>
<evidence type="ECO:0000259" key="2">
    <source>
        <dbReference type="Pfam" id="PF26226"/>
    </source>
</evidence>
<protein>
    <recommendedName>
        <fullName evidence="2">DUF8052 domain-containing protein</fullName>
    </recommendedName>
</protein>